<gene>
    <name evidence="1" type="ORF">SAMN02982929_07196</name>
    <name evidence="2" type="ORF">SAMN05216506_103172</name>
</gene>
<organism evidence="1 4">
    <name type="scientific">Saccharopolyspora kobensis</name>
    <dbReference type="NCBI Taxonomy" id="146035"/>
    <lineage>
        <taxon>Bacteria</taxon>
        <taxon>Bacillati</taxon>
        <taxon>Actinomycetota</taxon>
        <taxon>Actinomycetes</taxon>
        <taxon>Pseudonocardiales</taxon>
        <taxon>Pseudonocardiaceae</taxon>
        <taxon>Saccharopolyspora</taxon>
    </lineage>
</organism>
<dbReference type="EMBL" id="FOME01000003">
    <property type="protein sequence ID" value="SFD23565.1"/>
    <property type="molecule type" value="Genomic_DNA"/>
</dbReference>
<proteinExistence type="predicted"/>
<reference evidence="1" key="2">
    <citation type="submission" date="2016-10" db="EMBL/GenBank/DDBJ databases">
        <authorList>
            <person name="de Groot N.N."/>
        </authorList>
    </citation>
    <scope>NUCLEOTIDE SEQUENCE [LARGE SCALE GENOMIC DNA]</scope>
    <source>
        <strain evidence="1">ATCC 20501</strain>
    </source>
</reference>
<protein>
    <submittedName>
        <fullName evidence="1">Uncharacterized protein</fullName>
    </submittedName>
</protein>
<reference evidence="3 4" key="1">
    <citation type="submission" date="2016-10" db="EMBL/GenBank/DDBJ databases">
        <authorList>
            <person name="Varghese N."/>
            <person name="Submissions S."/>
        </authorList>
    </citation>
    <scope>NUCLEOTIDE SEQUENCE [LARGE SCALE GENOMIC DNA]</scope>
    <source>
        <strain evidence="4">ATCC 20501</strain>
        <strain evidence="2 3">CGMCC 4.3529</strain>
    </source>
</reference>
<evidence type="ECO:0000313" key="2">
    <source>
        <dbReference type="EMBL" id="SFD23565.1"/>
    </source>
</evidence>
<dbReference type="Proteomes" id="UP000236729">
    <property type="component" value="Unassembled WGS sequence"/>
</dbReference>
<accession>A0A1I1QNF7</accession>
<dbReference type="EMBL" id="FNVB01000021">
    <property type="protein sequence ID" value="SEG98710.1"/>
    <property type="molecule type" value="Genomic_DNA"/>
</dbReference>
<dbReference type="Pfam" id="PF18897">
    <property type="entry name" value="Gp3-like"/>
    <property type="match status" value="1"/>
</dbReference>
<dbReference type="Proteomes" id="UP000199690">
    <property type="component" value="Unassembled WGS sequence"/>
</dbReference>
<evidence type="ECO:0000313" key="4">
    <source>
        <dbReference type="Proteomes" id="UP000236729"/>
    </source>
</evidence>
<dbReference type="InterPro" id="IPR043991">
    <property type="entry name" value="Gp3-like"/>
</dbReference>
<evidence type="ECO:0000313" key="1">
    <source>
        <dbReference type="EMBL" id="SEG98710.1"/>
    </source>
</evidence>
<accession>A0A1H6ELH5</accession>
<evidence type="ECO:0000313" key="3">
    <source>
        <dbReference type="Proteomes" id="UP000199690"/>
    </source>
</evidence>
<dbReference type="RefSeq" id="WP_093350599.1">
    <property type="nucleotide sequence ID" value="NZ_FNVB01000021.1"/>
</dbReference>
<name>A0A1H6ELH5_9PSEU</name>
<keyword evidence="3" id="KW-1185">Reference proteome</keyword>
<dbReference type="AlphaFoldDB" id="A0A1H6ELH5"/>
<sequence length="223" mass="24634">MSLRIFETDAAARAPKRLSDSFTPDFRLKGGLLVNGRPQALSTWAFTTDEAQTASMLSQSFGGEVEILDVEKGDDHQIVTEAASIDILLEGPKALSAVMVLYGMDRKPIHRCDGMYSLLEDDKGEPCGCPAEFKARKNLAEKGRGPKPEIKLTFQLADNPELGIGMYRTGSWTLVRDLPEIEEELGDREGNGPIRARLKLVHVEFTTNAGQNVSYHRPVVEFI</sequence>